<dbReference type="AlphaFoldDB" id="A0AAD3Y5M9"/>
<protein>
    <submittedName>
        <fullName evidence="1">Uncharacterized protein</fullName>
    </submittedName>
</protein>
<sequence length="121" mass="13488">MTSLFIERPTTDCLEEALKVIETPPPRQSDLTMALIRKLHPQVAVTGVAYFEAITSSVISCGLMNIHDYSNLTTAFVIPAKNNILQALSLTIAYLEVAWLIAFSREPHRPNAKFILHPLVQ</sequence>
<dbReference type="PANTHER" id="PTHR47087">
    <property type="entry name" value="METHIONINE S-METHYLTRANSFERASE"/>
    <property type="match status" value="1"/>
</dbReference>
<dbReference type="EMBL" id="BSYO01000034">
    <property type="protein sequence ID" value="GMH28139.1"/>
    <property type="molecule type" value="Genomic_DNA"/>
</dbReference>
<reference evidence="1" key="1">
    <citation type="submission" date="2023-05" db="EMBL/GenBank/DDBJ databases">
        <title>Nepenthes gracilis genome sequencing.</title>
        <authorList>
            <person name="Fukushima K."/>
        </authorList>
    </citation>
    <scope>NUCLEOTIDE SEQUENCE</scope>
    <source>
        <strain evidence="1">SING2019-196</strain>
    </source>
</reference>
<name>A0AAD3Y5M9_NEPGR</name>
<organism evidence="1 2">
    <name type="scientific">Nepenthes gracilis</name>
    <name type="common">Slender pitcher plant</name>
    <dbReference type="NCBI Taxonomy" id="150966"/>
    <lineage>
        <taxon>Eukaryota</taxon>
        <taxon>Viridiplantae</taxon>
        <taxon>Streptophyta</taxon>
        <taxon>Embryophyta</taxon>
        <taxon>Tracheophyta</taxon>
        <taxon>Spermatophyta</taxon>
        <taxon>Magnoliopsida</taxon>
        <taxon>eudicotyledons</taxon>
        <taxon>Gunneridae</taxon>
        <taxon>Pentapetalae</taxon>
        <taxon>Caryophyllales</taxon>
        <taxon>Nepenthaceae</taxon>
        <taxon>Nepenthes</taxon>
    </lineage>
</organism>
<evidence type="ECO:0000313" key="1">
    <source>
        <dbReference type="EMBL" id="GMH28139.1"/>
    </source>
</evidence>
<dbReference type="Proteomes" id="UP001279734">
    <property type="component" value="Unassembled WGS sequence"/>
</dbReference>
<evidence type="ECO:0000313" key="2">
    <source>
        <dbReference type="Proteomes" id="UP001279734"/>
    </source>
</evidence>
<keyword evidence="2" id="KW-1185">Reference proteome</keyword>
<gene>
    <name evidence="1" type="ORF">Nepgr_029982</name>
</gene>
<comment type="caution">
    <text evidence="1">The sequence shown here is derived from an EMBL/GenBank/DDBJ whole genome shotgun (WGS) entry which is preliminary data.</text>
</comment>
<dbReference type="PANTHER" id="PTHR47087:SF1">
    <property type="entry name" value="METHIONINE S-METHYLTRANSFERASE"/>
    <property type="match status" value="1"/>
</dbReference>
<accession>A0AAD3Y5M9</accession>
<proteinExistence type="predicted"/>